<protein>
    <submittedName>
        <fullName evidence="2">Uncharacterized protein</fullName>
    </submittedName>
</protein>
<dbReference type="AlphaFoldDB" id="A0A224YGJ8"/>
<name>A0A224YGJ8_9ACAR</name>
<sequence>MRKLRKVMAPLGWPIMTALWLFVQCGTVQEKTRHQRRRQIQSLTNKHCQLASLTTLWLIVVCWLAFSFFSQWFHKKDKISPQFWQPEFKVIGMQH</sequence>
<accession>A0A224YGJ8</accession>
<feature type="transmembrane region" description="Helical" evidence="1">
    <location>
        <begin position="49"/>
        <end position="69"/>
    </location>
</feature>
<dbReference type="EMBL" id="GFPF01002187">
    <property type="protein sequence ID" value="MAA13333.1"/>
    <property type="molecule type" value="Transcribed_RNA"/>
</dbReference>
<reference evidence="2" key="1">
    <citation type="journal article" date="2017" name="Parasit. Vectors">
        <title>Sialotranscriptomics of Rhipicephalus zambeziensis reveals intricate expression profiles of secretory proteins and suggests tight temporal transcriptional regulation during blood-feeding.</title>
        <authorList>
            <person name="de Castro M.H."/>
            <person name="de Klerk D."/>
            <person name="Pienaar R."/>
            <person name="Rees D.J.G."/>
            <person name="Mans B.J."/>
        </authorList>
    </citation>
    <scope>NUCLEOTIDE SEQUENCE</scope>
    <source>
        <tissue evidence="2">Salivary glands</tissue>
    </source>
</reference>
<evidence type="ECO:0000313" key="2">
    <source>
        <dbReference type="EMBL" id="MAA13333.1"/>
    </source>
</evidence>
<organism evidence="2">
    <name type="scientific">Rhipicephalus zambeziensis</name>
    <dbReference type="NCBI Taxonomy" id="60191"/>
    <lineage>
        <taxon>Eukaryota</taxon>
        <taxon>Metazoa</taxon>
        <taxon>Ecdysozoa</taxon>
        <taxon>Arthropoda</taxon>
        <taxon>Chelicerata</taxon>
        <taxon>Arachnida</taxon>
        <taxon>Acari</taxon>
        <taxon>Parasitiformes</taxon>
        <taxon>Ixodida</taxon>
        <taxon>Ixodoidea</taxon>
        <taxon>Ixodidae</taxon>
        <taxon>Rhipicephalinae</taxon>
        <taxon>Rhipicephalus</taxon>
        <taxon>Rhipicephalus</taxon>
    </lineage>
</organism>
<keyword evidence="1" id="KW-0812">Transmembrane</keyword>
<evidence type="ECO:0000256" key="1">
    <source>
        <dbReference type="SAM" id="Phobius"/>
    </source>
</evidence>
<proteinExistence type="predicted"/>
<keyword evidence="1" id="KW-1133">Transmembrane helix</keyword>
<keyword evidence="1" id="KW-0472">Membrane</keyword>